<comment type="subcellular location">
    <subcellularLocation>
        <location evidence="1">Membrane</location>
        <topology evidence="1">Multi-pass membrane protein</topology>
    </subcellularLocation>
</comment>
<dbReference type="SUPFAM" id="SSF58104">
    <property type="entry name" value="Methyl-accepting chemotaxis protein (MCP) signaling domain"/>
    <property type="match status" value="1"/>
</dbReference>
<proteinExistence type="predicted"/>
<keyword evidence="4 5" id="KW-0472">Membrane</keyword>
<dbReference type="RefSeq" id="WP_002927379.1">
    <property type="nucleotide sequence ID" value="NZ_CP071430.1"/>
</dbReference>
<dbReference type="Gene3D" id="1.10.287.950">
    <property type="entry name" value="Methyl-accepting chemotaxis protein"/>
    <property type="match status" value="1"/>
</dbReference>
<organism evidence="7 8">
    <name type="scientific">Streptococcus sanguinis</name>
    <dbReference type="NCBI Taxonomy" id="1305"/>
    <lineage>
        <taxon>Bacteria</taxon>
        <taxon>Bacillati</taxon>
        <taxon>Bacillota</taxon>
        <taxon>Bacilli</taxon>
        <taxon>Lactobacillales</taxon>
        <taxon>Streptococcaceae</taxon>
        <taxon>Streptococcus</taxon>
    </lineage>
</organism>
<evidence type="ECO:0000256" key="1">
    <source>
        <dbReference type="ARBA" id="ARBA00004141"/>
    </source>
</evidence>
<feature type="transmembrane region" description="Helical" evidence="5">
    <location>
        <begin position="695"/>
        <end position="715"/>
    </location>
</feature>
<evidence type="ECO:0000256" key="2">
    <source>
        <dbReference type="ARBA" id="ARBA00022692"/>
    </source>
</evidence>
<gene>
    <name evidence="7" type="ORF">NCTC11085_02371</name>
</gene>
<protein>
    <submittedName>
        <fullName evidence="7">Integral membrane protein</fullName>
    </submittedName>
</protein>
<evidence type="ECO:0000259" key="6">
    <source>
        <dbReference type="Pfam" id="PF12051"/>
    </source>
</evidence>
<evidence type="ECO:0000256" key="4">
    <source>
        <dbReference type="ARBA" id="ARBA00023136"/>
    </source>
</evidence>
<dbReference type="GO" id="GO:0140359">
    <property type="term" value="F:ABC-type transporter activity"/>
    <property type="evidence" value="ECO:0007669"/>
    <property type="project" value="InterPro"/>
</dbReference>
<evidence type="ECO:0000256" key="3">
    <source>
        <dbReference type="ARBA" id="ARBA00022989"/>
    </source>
</evidence>
<dbReference type="InterPro" id="IPR017500">
    <property type="entry name" value="Phage_infect_YhgE_N"/>
</dbReference>
<sequence length="807" mass="83613">MLREWKAILKKPTFIIVMLGVSMIPALYNVIFLSSMWDPYGKVSDLPVAVVNQDKAVTASGKTLSIGEDVVSSLKENKNLDFHFVSKEDAQNGLEKGDYYMVVTLPSDLSERAASILTDNPQQMKIDYQTSSGHSFIAGKMSDSAMASLKQTVAQNVTDTYTSVIFKNMGDLKTGLVKASDGAQQLASGSQQLGSGSQTIADNLRTLNQATSKLSSGAAQFNTGLQTYTGSVAQVSSGLGSLSNGINTYANGVSTVATGANQLSGRSADLLGGVQQLTQSGDGVQALSTGVTNLNTGLATLKSSVDTTLANNQQNVNDLANGLTQLNASIQAAASDSAVSTDSIEASLTSIAASTQAIINNNQDAKAAALASVQGTSAYRGLSSEAKAEIDAAVGASQAGSDQSAQAILSEVDTMRASLEVIKATSQTKISQLGGASNQVLPQAASMINGLYNGLSTVSTGLGSASGGANQLVAGVDTLNEKLTTGATQLEQGVTSYTNAVGQLSEGTSALASKNPDLLANTTKLANGAAQLTDKSPELTSSFGKLADGTNQLASGTEKLADGSSALTDNLSKLTEGTSNLSSGLSDAGDKLSMVSTKEDNAKTLADPLTLSKTDENKVEKNGIGMAPYMISVALFVAAISTNIIFSTLPSGQEPRTKRDWLKARIEVNGVISVVAGVLVYGAVHLIGLSANHEWATLGLIVLASMTFMALVTALVTWDSKLGAFASLILLLLQLASSAGTYPLELTSKIFQVINPWLPMSYSVSGLRQTISMNGQIGSQVLFLAFVLVLFMALGTLVYRTDKKQLA</sequence>
<dbReference type="InterPro" id="IPR017501">
    <property type="entry name" value="Phage_infect_YhgE_C"/>
</dbReference>
<evidence type="ECO:0000313" key="8">
    <source>
        <dbReference type="Proteomes" id="UP000249623"/>
    </source>
</evidence>
<keyword evidence="3 5" id="KW-1133">Transmembrane helix</keyword>
<dbReference type="AlphaFoldDB" id="A0A2X3VMD3"/>
<feature type="transmembrane region" description="Helical" evidence="5">
    <location>
        <begin position="626"/>
        <end position="649"/>
    </location>
</feature>
<name>A0A2X3VMD3_STRSA</name>
<dbReference type="Gene3D" id="3.40.1710.10">
    <property type="entry name" value="abc type-2 transporter like domain"/>
    <property type="match status" value="1"/>
</dbReference>
<feature type="transmembrane region" description="Helical" evidence="5">
    <location>
        <begin position="777"/>
        <end position="799"/>
    </location>
</feature>
<feature type="transmembrane region" description="Helical" evidence="5">
    <location>
        <begin position="12"/>
        <end position="37"/>
    </location>
</feature>
<keyword evidence="2 5" id="KW-0812">Transmembrane</keyword>
<dbReference type="Proteomes" id="UP000249623">
    <property type="component" value="Chromosome 1"/>
</dbReference>
<dbReference type="NCBIfam" id="TIGR03057">
    <property type="entry name" value="xxxLxxG_by_4"/>
    <property type="match status" value="2"/>
</dbReference>
<dbReference type="PANTHER" id="PTHR43077">
    <property type="entry name" value="TRANSPORT PERMEASE YVFS-RELATED"/>
    <property type="match status" value="1"/>
</dbReference>
<feature type="transmembrane region" description="Helical" evidence="5">
    <location>
        <begin position="722"/>
        <end position="742"/>
    </location>
</feature>
<feature type="domain" description="DUF3533" evidence="6">
    <location>
        <begin position="27"/>
        <end position="188"/>
    </location>
</feature>
<dbReference type="InterPro" id="IPR023908">
    <property type="entry name" value="xxxLxxG_rpt"/>
</dbReference>
<dbReference type="PANTHER" id="PTHR43077:SF5">
    <property type="entry name" value="PHAGE INFECTION PROTEIN"/>
    <property type="match status" value="1"/>
</dbReference>
<dbReference type="NCBIfam" id="TIGR03061">
    <property type="entry name" value="pip_yhgE_Nterm"/>
    <property type="match status" value="1"/>
</dbReference>
<dbReference type="InterPro" id="IPR022703">
    <property type="entry name" value="DUF3533"/>
</dbReference>
<dbReference type="GO" id="GO:0016020">
    <property type="term" value="C:membrane"/>
    <property type="evidence" value="ECO:0007669"/>
    <property type="project" value="UniProtKB-SubCell"/>
</dbReference>
<dbReference type="EMBL" id="LS483346">
    <property type="protein sequence ID" value="SQF36639.1"/>
    <property type="molecule type" value="Genomic_DNA"/>
</dbReference>
<reference evidence="7 8" key="1">
    <citation type="submission" date="2018-06" db="EMBL/GenBank/DDBJ databases">
        <authorList>
            <consortium name="Pathogen Informatics"/>
            <person name="Doyle S."/>
        </authorList>
    </citation>
    <scope>NUCLEOTIDE SEQUENCE [LARGE SCALE GENOMIC DNA]</scope>
    <source>
        <strain evidence="7 8">NCTC11085</strain>
    </source>
</reference>
<dbReference type="InterPro" id="IPR051328">
    <property type="entry name" value="T7SS_ABC-Transporter"/>
</dbReference>
<evidence type="ECO:0000313" key="7">
    <source>
        <dbReference type="EMBL" id="SQF36639.1"/>
    </source>
</evidence>
<dbReference type="NCBIfam" id="TIGR03062">
    <property type="entry name" value="pip_yhgE_Cterm"/>
    <property type="match status" value="1"/>
</dbReference>
<accession>A0A2X3VMD3</accession>
<dbReference type="Pfam" id="PF12051">
    <property type="entry name" value="DUF3533"/>
    <property type="match status" value="1"/>
</dbReference>
<feature type="transmembrane region" description="Helical" evidence="5">
    <location>
        <begin position="670"/>
        <end position="689"/>
    </location>
</feature>
<evidence type="ECO:0000256" key="5">
    <source>
        <dbReference type="SAM" id="Phobius"/>
    </source>
</evidence>